<proteinExistence type="predicted"/>
<feature type="signal peptide" evidence="2">
    <location>
        <begin position="1"/>
        <end position="20"/>
    </location>
</feature>
<protein>
    <submittedName>
        <fullName evidence="4 5">Uncharacterized protein LOC136090464</fullName>
    </submittedName>
</protein>
<dbReference type="GeneID" id="136090464"/>
<name>A0ABM4DFN4_HYDVU</name>
<feature type="chain" id="PRO_5045026040" evidence="2">
    <location>
        <begin position="21"/>
        <end position="1196"/>
    </location>
</feature>
<dbReference type="RefSeq" id="XP_065673226.1">
    <property type="nucleotide sequence ID" value="XM_065817154.1"/>
</dbReference>
<feature type="transmembrane region" description="Helical" evidence="1">
    <location>
        <begin position="1107"/>
        <end position="1129"/>
    </location>
</feature>
<dbReference type="PANTHER" id="PTHR32158">
    <property type="entry name" value="RING-TYPE DOMAIN-CONTAINING PROTEIN"/>
    <property type="match status" value="1"/>
</dbReference>
<keyword evidence="3" id="KW-1185">Reference proteome</keyword>
<dbReference type="RefSeq" id="XP_065673223.1">
    <property type="nucleotide sequence ID" value="XM_065817151.1"/>
</dbReference>
<dbReference type="RefSeq" id="XP_065673225.1">
    <property type="nucleotide sequence ID" value="XM_065817153.1"/>
</dbReference>
<organism evidence="3 6">
    <name type="scientific">Hydra vulgaris</name>
    <name type="common">Hydra</name>
    <name type="synonym">Hydra attenuata</name>
    <dbReference type="NCBI Taxonomy" id="6087"/>
    <lineage>
        <taxon>Eukaryota</taxon>
        <taxon>Metazoa</taxon>
        <taxon>Cnidaria</taxon>
        <taxon>Hydrozoa</taxon>
        <taxon>Hydroidolina</taxon>
        <taxon>Anthoathecata</taxon>
        <taxon>Aplanulata</taxon>
        <taxon>Hydridae</taxon>
        <taxon>Hydra</taxon>
    </lineage>
</organism>
<feature type="transmembrane region" description="Helical" evidence="1">
    <location>
        <begin position="1012"/>
        <end position="1036"/>
    </location>
</feature>
<evidence type="ECO:0000313" key="6">
    <source>
        <dbReference type="RefSeq" id="XP_065673226.1"/>
    </source>
</evidence>
<keyword evidence="1" id="KW-0472">Membrane</keyword>
<accession>A0ABM4DFN4</accession>
<evidence type="ECO:0000313" key="3">
    <source>
        <dbReference type="Proteomes" id="UP001652625"/>
    </source>
</evidence>
<evidence type="ECO:0000313" key="4">
    <source>
        <dbReference type="RefSeq" id="XP_065673223.1"/>
    </source>
</evidence>
<evidence type="ECO:0000313" key="5">
    <source>
        <dbReference type="RefSeq" id="XP_065673225.1"/>
    </source>
</evidence>
<feature type="transmembrane region" description="Helical" evidence="1">
    <location>
        <begin position="789"/>
        <end position="817"/>
    </location>
</feature>
<keyword evidence="1" id="KW-1133">Transmembrane helix</keyword>
<dbReference type="SUPFAM" id="SSF51126">
    <property type="entry name" value="Pectin lyase-like"/>
    <property type="match status" value="1"/>
</dbReference>
<feature type="transmembrane region" description="Helical" evidence="1">
    <location>
        <begin position="1042"/>
        <end position="1062"/>
    </location>
</feature>
<reference evidence="4 5" key="1">
    <citation type="submission" date="2025-05" db="UniProtKB">
        <authorList>
            <consortium name="RefSeq"/>
        </authorList>
    </citation>
    <scope>IDENTIFICATION</scope>
</reference>
<dbReference type="InterPro" id="IPR011050">
    <property type="entry name" value="Pectin_lyase_fold/virulence"/>
</dbReference>
<evidence type="ECO:0000256" key="2">
    <source>
        <dbReference type="SAM" id="SignalP"/>
    </source>
</evidence>
<evidence type="ECO:0000256" key="1">
    <source>
        <dbReference type="SAM" id="Phobius"/>
    </source>
</evidence>
<dbReference type="Proteomes" id="UP001652625">
    <property type="component" value="Chromosome 14"/>
</dbReference>
<feature type="transmembrane region" description="Helical" evidence="1">
    <location>
        <begin position="966"/>
        <end position="987"/>
    </location>
</feature>
<feature type="transmembrane region" description="Helical" evidence="1">
    <location>
        <begin position="1069"/>
        <end position="1087"/>
    </location>
</feature>
<keyword evidence="1" id="KW-0812">Transmembrane</keyword>
<sequence length="1196" mass="135604">MVTIILFIQFLISFFYVYHAKFLNNCNYIYEVNSIVTVTNSNYNNASYWKTYQNITSALKDVSLFKNNGTCILLQEDQLLLSNHTLTFLYGFSIIGAKSNISISCLEDAGFYFYKSEIISFQNLIIKKCGCRAHNLWLEGGKSTNQTVLSTIFLLSIRNVNIVNVTIFNSVGFAMVLINTSGKVSLYRFTAQNNTKVFNSETNFYSGGGVLVYQKSSETKLKAFIHIKKCSFNLNKNERQRYGFLNEDMLYSVGAGLIVFFGESVQNNTLLISNSEFIKNEGLYGGGLLLCFLKNSKNNKVHILKSTFIKNKAKLQGGGLLTYSQTVFTNFVKISGCSFFENAATFGGALSHYSEKKVADSFTQYSKNKPAESFSIFSETKIMRIIINNCTISENYGEIGVGIYAEDVFLQLSSIFLSKSSIPWNNPLVTGQGALFSYHSKVELRDQNIFTSNNITAIILDISKTIVEGNMEISNNSGFQGGAIAIYQYSSLDIRKDSTISFLNNWALSFGGAIFVKSEPQYNSEFENDLKNTCFMKISPSTLVNFNNNTSQLEGKNDISTSSFTDCNKNHNETALSHYFNTKWLASNPKRIEIKIEEWNNVYTGKLLEPNIYLFDELNNSVTGYIKIIFNNEIVYWGLNSNIVFSVKGNISQLYNVSIQSGNATIYTNVKLIHCPFAYSRENDVCFCSQKQNAPKGLFCNSDGSISISCGFYTNTNRSVGTGKETTQKCPYGYCKSCNFEQNVRLLDTNPSNIDDQCNDNRTGYLCSKCKPMTSLLFGSESCKKCEKFVTWVVIFFILGPFFVVLFCAIFLNVCIYECWFNSTIYFYQVLQYIDSEIVDKSSFLTFLVGLLSISKFKKDLFEVCLIENWNNLDKLALEYLFPVLMFLSLFIQRICFNELILKLSSCFHKKKPESFLKVLPLILILTYADLLRISFLLLQPVDSSANHGKSPFLYASVSYGAKNHIWYLLIAVIFLIILAVSPLILIRQLEINRVLQPCLADAFSGKKKSNIFLQGFASFYFFARVIIIGLGTFLINQLDKFTAITLFLVILLVVFTFTFPFKKNSLNYFDSFVLFLLALLGTIKIGKLSFPFNNSFYHLFGEKLENATFVLSLSPAIMVVFRCSYLVYKSGIWTNERCCNPIQENIASDEIHEQLIPNEMQVEIVTSETQEEIVTNELEEEIVPNEMQEEYVTNE</sequence>
<gene>
    <name evidence="4 5 6" type="primary">LOC136090464</name>
</gene>
<dbReference type="PANTHER" id="PTHR32158:SF21">
    <property type="match status" value="1"/>
</dbReference>
<feature type="transmembrane region" description="Helical" evidence="1">
    <location>
        <begin position="917"/>
        <end position="939"/>
    </location>
</feature>
<keyword evidence="2" id="KW-0732">Signal</keyword>